<name>A0A815L9B4_9BILA</name>
<evidence type="ECO:0000256" key="3">
    <source>
        <dbReference type="ARBA" id="ARBA00022806"/>
    </source>
</evidence>
<dbReference type="EMBL" id="CAJNON010000939">
    <property type="protein sequence ID" value="CAF1406863.1"/>
    <property type="molecule type" value="Genomic_DNA"/>
</dbReference>
<keyword evidence="4" id="KW-0067">ATP-binding</keyword>
<dbReference type="SUPFAM" id="SSF52540">
    <property type="entry name" value="P-loop containing nucleoside triphosphate hydrolases"/>
    <property type="match status" value="1"/>
</dbReference>
<dbReference type="PANTHER" id="PTHR11274">
    <property type="entry name" value="RAD25/XP-B DNA REPAIR HELICASE"/>
    <property type="match status" value="1"/>
</dbReference>
<evidence type="ECO:0000313" key="6">
    <source>
        <dbReference type="EMBL" id="CAF3911539.1"/>
    </source>
</evidence>
<dbReference type="AlphaFoldDB" id="A0A815L9B4"/>
<dbReference type="OrthoDB" id="8299716at2759"/>
<keyword evidence="3" id="KW-0347">Helicase</keyword>
<evidence type="ECO:0000313" key="5">
    <source>
        <dbReference type="EMBL" id="CAF1406863.1"/>
    </source>
</evidence>
<keyword evidence="1" id="KW-0547">Nucleotide-binding</keyword>
<dbReference type="PANTHER" id="PTHR11274:SF0">
    <property type="entry name" value="GENERAL TRANSCRIPTION AND DNA REPAIR FACTOR IIH HELICASE SUBUNIT XPB"/>
    <property type="match status" value="1"/>
</dbReference>
<evidence type="ECO:0000313" key="7">
    <source>
        <dbReference type="Proteomes" id="UP000663891"/>
    </source>
</evidence>
<sequence length="161" mass="17951">MYLYPNNYEFDLEKISPTLILPGASVKMASKTDPVHFADNQFADAVSSIGAGKPLVGVAAAYKMNKNYLVLGNSNVSVEQWREQFKRWSTTDHSVVRALIISNNKDRPNGLLLLDEVHMALAKTFRKALSTVPAQIKLGLTVTLVRKDNKIIELHYLVGHK</sequence>
<comment type="caution">
    <text evidence="5">The sequence shown here is derived from an EMBL/GenBank/DDBJ whole genome shotgun (WGS) entry which is preliminary data.</text>
</comment>
<gene>
    <name evidence="6" type="ORF">OKA104_LOCUS24751</name>
    <name evidence="5" type="ORF">VCS650_LOCUS36850</name>
</gene>
<dbReference type="GO" id="GO:0016787">
    <property type="term" value="F:hydrolase activity"/>
    <property type="evidence" value="ECO:0007669"/>
    <property type="project" value="UniProtKB-KW"/>
</dbReference>
<evidence type="ECO:0000256" key="4">
    <source>
        <dbReference type="ARBA" id="ARBA00022840"/>
    </source>
</evidence>
<dbReference type="GO" id="GO:0005675">
    <property type="term" value="C:transcription factor TFIIH holo complex"/>
    <property type="evidence" value="ECO:0007669"/>
    <property type="project" value="TreeGrafter"/>
</dbReference>
<dbReference type="EMBL" id="CAJOAY010002012">
    <property type="protein sequence ID" value="CAF3911539.1"/>
    <property type="molecule type" value="Genomic_DNA"/>
</dbReference>
<dbReference type="GO" id="GO:0006367">
    <property type="term" value="P:transcription initiation at RNA polymerase II promoter"/>
    <property type="evidence" value="ECO:0007669"/>
    <property type="project" value="TreeGrafter"/>
</dbReference>
<reference evidence="5" key="1">
    <citation type="submission" date="2021-02" db="EMBL/GenBank/DDBJ databases">
        <authorList>
            <person name="Nowell W R."/>
        </authorList>
    </citation>
    <scope>NUCLEOTIDE SEQUENCE</scope>
</reference>
<dbReference type="Proteomes" id="UP000663881">
    <property type="component" value="Unassembled WGS sequence"/>
</dbReference>
<dbReference type="GO" id="GO:0000112">
    <property type="term" value="C:nucleotide-excision repair factor 3 complex"/>
    <property type="evidence" value="ECO:0007669"/>
    <property type="project" value="TreeGrafter"/>
</dbReference>
<accession>A0A815L9B4</accession>
<dbReference type="InterPro" id="IPR050615">
    <property type="entry name" value="ATP-dep_DNA_Helicase"/>
</dbReference>
<protein>
    <submittedName>
        <fullName evidence="5">Uncharacterized protein</fullName>
    </submittedName>
</protein>
<dbReference type="GO" id="GO:0005524">
    <property type="term" value="F:ATP binding"/>
    <property type="evidence" value="ECO:0007669"/>
    <property type="project" value="UniProtKB-KW"/>
</dbReference>
<proteinExistence type="predicted"/>
<dbReference type="GO" id="GO:0097550">
    <property type="term" value="C:transcription preinitiation complex"/>
    <property type="evidence" value="ECO:0007669"/>
    <property type="project" value="TreeGrafter"/>
</dbReference>
<dbReference type="Gene3D" id="3.40.50.300">
    <property type="entry name" value="P-loop containing nucleotide triphosphate hydrolases"/>
    <property type="match status" value="1"/>
</dbReference>
<dbReference type="Proteomes" id="UP000663891">
    <property type="component" value="Unassembled WGS sequence"/>
</dbReference>
<dbReference type="InterPro" id="IPR027417">
    <property type="entry name" value="P-loop_NTPase"/>
</dbReference>
<organism evidence="5 7">
    <name type="scientific">Adineta steineri</name>
    <dbReference type="NCBI Taxonomy" id="433720"/>
    <lineage>
        <taxon>Eukaryota</taxon>
        <taxon>Metazoa</taxon>
        <taxon>Spiralia</taxon>
        <taxon>Gnathifera</taxon>
        <taxon>Rotifera</taxon>
        <taxon>Eurotatoria</taxon>
        <taxon>Bdelloidea</taxon>
        <taxon>Adinetida</taxon>
        <taxon>Adinetidae</taxon>
        <taxon>Adineta</taxon>
    </lineage>
</organism>
<evidence type="ECO:0000256" key="2">
    <source>
        <dbReference type="ARBA" id="ARBA00022801"/>
    </source>
</evidence>
<evidence type="ECO:0000256" key="1">
    <source>
        <dbReference type="ARBA" id="ARBA00022741"/>
    </source>
</evidence>
<dbReference type="GO" id="GO:0043138">
    <property type="term" value="F:3'-5' DNA helicase activity"/>
    <property type="evidence" value="ECO:0007669"/>
    <property type="project" value="TreeGrafter"/>
</dbReference>
<keyword evidence="2" id="KW-0378">Hydrolase</keyword>